<dbReference type="GeneID" id="17280127"/>
<evidence type="ECO:0000313" key="9">
    <source>
        <dbReference type="Proteomes" id="UP000013827"/>
    </source>
</evidence>
<feature type="transmembrane region" description="Helical" evidence="6">
    <location>
        <begin position="50"/>
        <end position="69"/>
    </location>
</feature>
<evidence type="ECO:0000256" key="1">
    <source>
        <dbReference type="ARBA" id="ARBA00004141"/>
    </source>
</evidence>
<sequence>MECRRVTLWATLALDLAAALLLGTATDPARFFRDVWPHQRALFGETTLDLIALALLRVVVVVALLLATAGRAARVASSAAAASPPLLEPLQLNGTSEPQHPVGDKGGWWRAAVTPVRCSGALLALTVGYSALKALFRMLQSGLGDGSSSGSLPTGVPRADWRYGEIWGDMGSMRREPQAYLERTGPRQVQSVRAIFAMVKPDWHLMAFAYASLAIAAAGDTSIPFLYGQLIDAIAISRDVGKFQQYMLLLVGTALVTGVFTGFRGSTFIVIGGRFSVRLRQRLFASLLRQELDFFSAVRTGDITSRLSADCQKVGDQVLLDDVPISRLDPGWFHRQVALVGQEPVLFARSIEDNICYGLGERGEGRPSTEEVHAAAQLANAHDFVSGFDLGCGAPAGTRSAPSPLSGATSALDAESEAVVQAAIDSMIAQGGMTVVVIAHRLSTIRNADRICVVKGGRVAEEGPHHELMTRPAGVYAKLVSKQMALHSGSTGSLSGAGGSAANLDAGGQEA</sequence>
<dbReference type="InterPro" id="IPR011527">
    <property type="entry name" value="ABC1_TM_dom"/>
</dbReference>
<evidence type="ECO:0000259" key="7">
    <source>
        <dbReference type="PROSITE" id="PS50929"/>
    </source>
</evidence>
<dbReference type="Gene3D" id="1.20.1560.10">
    <property type="entry name" value="ABC transporter type 1, transmembrane domain"/>
    <property type="match status" value="1"/>
</dbReference>
<protein>
    <recommendedName>
        <fullName evidence="7">ABC transmembrane type-1 domain-containing protein</fullName>
    </recommendedName>
</protein>
<dbReference type="eggNOG" id="KOG0058">
    <property type="taxonomic scope" value="Eukaryota"/>
</dbReference>
<proteinExistence type="predicted"/>
<dbReference type="SUPFAM" id="SSF90123">
    <property type="entry name" value="ABC transporter transmembrane region"/>
    <property type="match status" value="1"/>
</dbReference>
<organism evidence="8 9">
    <name type="scientific">Emiliania huxleyi (strain CCMP1516)</name>
    <dbReference type="NCBI Taxonomy" id="280463"/>
    <lineage>
        <taxon>Eukaryota</taxon>
        <taxon>Haptista</taxon>
        <taxon>Haptophyta</taxon>
        <taxon>Prymnesiophyceae</taxon>
        <taxon>Isochrysidales</taxon>
        <taxon>Noelaerhabdaceae</taxon>
        <taxon>Emiliania</taxon>
    </lineage>
</organism>
<dbReference type="KEGG" id="ehx:EMIHUDRAFT_111067"/>
<keyword evidence="2 6" id="KW-0812">Transmembrane</keyword>
<dbReference type="GO" id="GO:0016020">
    <property type="term" value="C:membrane"/>
    <property type="evidence" value="ECO:0007669"/>
    <property type="project" value="UniProtKB-SubCell"/>
</dbReference>
<dbReference type="PANTHER" id="PTHR43394">
    <property type="entry name" value="ATP-DEPENDENT PERMEASE MDL1, MITOCHONDRIAL"/>
    <property type="match status" value="1"/>
</dbReference>
<evidence type="ECO:0000256" key="3">
    <source>
        <dbReference type="ARBA" id="ARBA00022989"/>
    </source>
</evidence>
<dbReference type="eggNOG" id="KOG0055">
    <property type="taxonomic scope" value="Eukaryota"/>
</dbReference>
<dbReference type="AlphaFoldDB" id="A0A0D3KGH1"/>
<keyword evidence="9" id="KW-1185">Reference proteome</keyword>
<reference evidence="9" key="1">
    <citation type="journal article" date="2013" name="Nature">
        <title>Pan genome of the phytoplankton Emiliania underpins its global distribution.</title>
        <authorList>
            <person name="Read B.A."/>
            <person name="Kegel J."/>
            <person name="Klute M.J."/>
            <person name="Kuo A."/>
            <person name="Lefebvre S.C."/>
            <person name="Maumus F."/>
            <person name="Mayer C."/>
            <person name="Miller J."/>
            <person name="Monier A."/>
            <person name="Salamov A."/>
            <person name="Young J."/>
            <person name="Aguilar M."/>
            <person name="Claverie J.M."/>
            <person name="Frickenhaus S."/>
            <person name="Gonzalez K."/>
            <person name="Herman E.K."/>
            <person name="Lin Y.C."/>
            <person name="Napier J."/>
            <person name="Ogata H."/>
            <person name="Sarno A.F."/>
            <person name="Shmutz J."/>
            <person name="Schroeder D."/>
            <person name="de Vargas C."/>
            <person name="Verret F."/>
            <person name="von Dassow P."/>
            <person name="Valentin K."/>
            <person name="Van de Peer Y."/>
            <person name="Wheeler G."/>
            <person name="Dacks J.B."/>
            <person name="Delwiche C.F."/>
            <person name="Dyhrman S.T."/>
            <person name="Glockner G."/>
            <person name="John U."/>
            <person name="Richards T."/>
            <person name="Worden A.Z."/>
            <person name="Zhang X."/>
            <person name="Grigoriev I.V."/>
            <person name="Allen A.E."/>
            <person name="Bidle K."/>
            <person name="Borodovsky M."/>
            <person name="Bowler C."/>
            <person name="Brownlee C."/>
            <person name="Cock J.M."/>
            <person name="Elias M."/>
            <person name="Gladyshev V.N."/>
            <person name="Groth M."/>
            <person name="Guda C."/>
            <person name="Hadaegh A."/>
            <person name="Iglesias-Rodriguez M.D."/>
            <person name="Jenkins J."/>
            <person name="Jones B.M."/>
            <person name="Lawson T."/>
            <person name="Leese F."/>
            <person name="Lindquist E."/>
            <person name="Lobanov A."/>
            <person name="Lomsadze A."/>
            <person name="Malik S.B."/>
            <person name="Marsh M.E."/>
            <person name="Mackinder L."/>
            <person name="Mock T."/>
            <person name="Mueller-Roeber B."/>
            <person name="Pagarete A."/>
            <person name="Parker M."/>
            <person name="Probert I."/>
            <person name="Quesneville H."/>
            <person name="Raines C."/>
            <person name="Rensing S.A."/>
            <person name="Riano-Pachon D.M."/>
            <person name="Richier S."/>
            <person name="Rokitta S."/>
            <person name="Shiraiwa Y."/>
            <person name="Soanes D.M."/>
            <person name="van der Giezen M."/>
            <person name="Wahlund T.M."/>
            <person name="Williams B."/>
            <person name="Wilson W."/>
            <person name="Wolfe G."/>
            <person name="Wurch L.L."/>
        </authorList>
    </citation>
    <scope>NUCLEOTIDE SEQUENCE</scope>
</reference>
<evidence type="ECO:0000256" key="5">
    <source>
        <dbReference type="SAM" id="MobiDB-lite"/>
    </source>
</evidence>
<name>A0A0D3KGH1_EMIH1</name>
<dbReference type="EnsemblProtists" id="EOD34856">
    <property type="protein sequence ID" value="EOD34856"/>
    <property type="gene ID" value="EMIHUDRAFT_111067"/>
</dbReference>
<dbReference type="Proteomes" id="UP000013827">
    <property type="component" value="Unassembled WGS sequence"/>
</dbReference>
<dbReference type="SUPFAM" id="SSF52540">
    <property type="entry name" value="P-loop containing nucleoside triphosphate hydrolases"/>
    <property type="match status" value="1"/>
</dbReference>
<evidence type="ECO:0000256" key="4">
    <source>
        <dbReference type="ARBA" id="ARBA00023136"/>
    </source>
</evidence>
<dbReference type="Pfam" id="PF00664">
    <property type="entry name" value="ABC_membrane"/>
    <property type="match status" value="1"/>
</dbReference>
<reference evidence="8" key="2">
    <citation type="submission" date="2024-10" db="UniProtKB">
        <authorList>
            <consortium name="EnsemblProtists"/>
        </authorList>
    </citation>
    <scope>IDENTIFICATION</scope>
</reference>
<dbReference type="STRING" id="2903.R1FH44"/>
<dbReference type="InterPro" id="IPR039421">
    <property type="entry name" value="Type_1_exporter"/>
</dbReference>
<dbReference type="PROSITE" id="PS50929">
    <property type="entry name" value="ABC_TM1F"/>
    <property type="match status" value="1"/>
</dbReference>
<evidence type="ECO:0000256" key="2">
    <source>
        <dbReference type="ARBA" id="ARBA00022692"/>
    </source>
</evidence>
<dbReference type="HOGENOM" id="CLU_533674_0_0_1"/>
<dbReference type="InterPro" id="IPR027417">
    <property type="entry name" value="P-loop_NTPase"/>
</dbReference>
<feature type="domain" description="ABC transmembrane type-1" evidence="7">
    <location>
        <begin position="211"/>
        <end position="316"/>
    </location>
</feature>
<dbReference type="RefSeq" id="XP_005787285.1">
    <property type="nucleotide sequence ID" value="XM_005787228.1"/>
</dbReference>
<dbReference type="Gene3D" id="3.40.50.300">
    <property type="entry name" value="P-loop containing nucleotide triphosphate hydrolases"/>
    <property type="match status" value="2"/>
</dbReference>
<dbReference type="GO" id="GO:0005524">
    <property type="term" value="F:ATP binding"/>
    <property type="evidence" value="ECO:0007669"/>
    <property type="project" value="InterPro"/>
</dbReference>
<keyword evidence="3 6" id="KW-1133">Transmembrane helix</keyword>
<feature type="region of interest" description="Disordered" evidence="5">
    <location>
        <begin position="489"/>
        <end position="511"/>
    </location>
</feature>
<keyword evidence="4 6" id="KW-0472">Membrane</keyword>
<dbReference type="PANTHER" id="PTHR43394:SF1">
    <property type="entry name" value="ATP-BINDING CASSETTE SUB-FAMILY B MEMBER 10, MITOCHONDRIAL"/>
    <property type="match status" value="1"/>
</dbReference>
<dbReference type="PaxDb" id="2903-EOD34856"/>
<evidence type="ECO:0000256" key="6">
    <source>
        <dbReference type="SAM" id="Phobius"/>
    </source>
</evidence>
<dbReference type="GO" id="GO:0015421">
    <property type="term" value="F:ABC-type oligopeptide transporter activity"/>
    <property type="evidence" value="ECO:0007669"/>
    <property type="project" value="TreeGrafter"/>
</dbReference>
<feature type="transmembrane region" description="Helical" evidence="6">
    <location>
        <begin position="203"/>
        <end position="227"/>
    </location>
</feature>
<accession>A0A0D3KGH1</accession>
<feature type="transmembrane region" description="Helical" evidence="6">
    <location>
        <begin position="247"/>
        <end position="272"/>
    </location>
</feature>
<comment type="subcellular location">
    <subcellularLocation>
        <location evidence="1">Membrane</location>
        <topology evidence="1">Multi-pass membrane protein</topology>
    </subcellularLocation>
</comment>
<dbReference type="InterPro" id="IPR036640">
    <property type="entry name" value="ABC1_TM_sf"/>
</dbReference>
<evidence type="ECO:0000313" key="8">
    <source>
        <dbReference type="EnsemblProtists" id="EOD34856"/>
    </source>
</evidence>